<keyword evidence="1" id="KW-0472">Membrane</keyword>
<dbReference type="RefSeq" id="WP_184333894.1">
    <property type="nucleotide sequence ID" value="NZ_JACHHZ010000004.1"/>
</dbReference>
<name>A0A841HNX4_9GAMM</name>
<dbReference type="Pfam" id="PF10861">
    <property type="entry name" value="DUF2784"/>
    <property type="match status" value="1"/>
</dbReference>
<gene>
    <name evidence="2" type="ORF">HNQ60_003360</name>
</gene>
<organism evidence="2 3">
    <name type="scientific">Povalibacter uvarum</name>
    <dbReference type="NCBI Taxonomy" id="732238"/>
    <lineage>
        <taxon>Bacteria</taxon>
        <taxon>Pseudomonadati</taxon>
        <taxon>Pseudomonadota</taxon>
        <taxon>Gammaproteobacteria</taxon>
        <taxon>Steroidobacterales</taxon>
        <taxon>Steroidobacteraceae</taxon>
        <taxon>Povalibacter</taxon>
    </lineage>
</organism>
<dbReference type="Proteomes" id="UP000588068">
    <property type="component" value="Unassembled WGS sequence"/>
</dbReference>
<reference evidence="2 3" key="1">
    <citation type="submission" date="2020-08" db="EMBL/GenBank/DDBJ databases">
        <title>Genomic Encyclopedia of Type Strains, Phase IV (KMG-IV): sequencing the most valuable type-strain genomes for metagenomic binning, comparative biology and taxonomic classification.</title>
        <authorList>
            <person name="Goeker M."/>
        </authorList>
    </citation>
    <scope>NUCLEOTIDE SEQUENCE [LARGE SCALE GENOMIC DNA]</scope>
    <source>
        <strain evidence="2 3">DSM 26723</strain>
    </source>
</reference>
<dbReference type="EMBL" id="JACHHZ010000004">
    <property type="protein sequence ID" value="MBB6094473.1"/>
    <property type="molecule type" value="Genomic_DNA"/>
</dbReference>
<evidence type="ECO:0000313" key="3">
    <source>
        <dbReference type="Proteomes" id="UP000588068"/>
    </source>
</evidence>
<dbReference type="InterPro" id="IPR021218">
    <property type="entry name" value="DUF2784"/>
</dbReference>
<evidence type="ECO:0000256" key="1">
    <source>
        <dbReference type="SAM" id="Phobius"/>
    </source>
</evidence>
<proteinExistence type="predicted"/>
<protein>
    <recommendedName>
        <fullName evidence="4">DUF2784 domain-containing protein</fullName>
    </recommendedName>
</protein>
<evidence type="ECO:0000313" key="2">
    <source>
        <dbReference type="EMBL" id="MBB6094473.1"/>
    </source>
</evidence>
<feature type="transmembrane region" description="Helical" evidence="1">
    <location>
        <begin position="97"/>
        <end position="116"/>
    </location>
</feature>
<evidence type="ECO:0008006" key="4">
    <source>
        <dbReference type="Google" id="ProtNLM"/>
    </source>
</evidence>
<comment type="caution">
    <text evidence="2">The sequence shown here is derived from an EMBL/GenBank/DDBJ whole genome shotgun (WGS) entry which is preliminary data.</text>
</comment>
<keyword evidence="1" id="KW-0812">Transmembrane</keyword>
<dbReference type="AlphaFoldDB" id="A0A841HNX4"/>
<keyword evidence="1" id="KW-1133">Transmembrane helix</keyword>
<sequence length="124" mass="13662">MLFRLLADGVLVVHLAFVLFVALGGFLVLRWPSVAWLHVPAACWGAYIEFSGRICPLTPLENSFRERGGEAGYSGGFIDHYITALIYPEGLTRTAQMMIGTAVVVLNVGLYAWAYWKKRGQLAG</sequence>
<feature type="transmembrane region" description="Helical" evidence="1">
    <location>
        <begin position="12"/>
        <end position="31"/>
    </location>
</feature>
<keyword evidence="3" id="KW-1185">Reference proteome</keyword>
<accession>A0A841HNX4</accession>